<comment type="caution">
    <text evidence="1">The sequence shown here is derived from an EMBL/GenBank/DDBJ whole genome shotgun (WGS) entry which is preliminary data.</text>
</comment>
<dbReference type="InterPro" id="IPR005197">
    <property type="entry name" value="Glyco_hydro_71"/>
</dbReference>
<dbReference type="EMBL" id="MU167292">
    <property type="protein sequence ID" value="KAG0144605.1"/>
    <property type="molecule type" value="Genomic_DNA"/>
</dbReference>
<dbReference type="CDD" id="cd11577">
    <property type="entry name" value="GH71"/>
    <property type="match status" value="1"/>
</dbReference>
<sequence length="461" mass="50737">MLRIIVRLTALSISTDQLATVHYQLGPPENLTDLYSHALSAHTHQKNANKVEGYYIAGLTINFTQEDWRNEINLAASHGIDAFCLNVGTAAKWQVDQVSTAYEIATQIKTSWGNPFKMFLSLDMSVIESASEVSQWVTTFVPAPAQLLIDGRPLISTFSGENNHLGGGSLSAGWQAAVKEPLMSLVPPINPLFVPAWMSLNPKSAVSDNPVMDGIMNWLSWPIGTEKMSTKADLLSQKDAKESGKLYMAGVSPCFFTHYPEKNWIYRSELISMPHPPDFVQIISWNDYGESHYIGSLNAGTQPDGTTWVDGFDHQAWLSMSEYFIKWYKSGSPPPITHEQIYFHYRPHSSKAVASSDPLGPPQNATSTTDAIYLSTFIPSDSTARQLGVSVGSNTPQIINKLPLGDVGTFAVPWTGEGGAVKVDLMDSTGKKLLTGTGGININNKIDRYNFSEFIFIITFF</sequence>
<dbReference type="OrthoDB" id="3257981at2759"/>
<dbReference type="Gene3D" id="3.20.20.80">
    <property type="entry name" value="Glycosidases"/>
    <property type="match status" value="1"/>
</dbReference>
<evidence type="ECO:0008006" key="3">
    <source>
        <dbReference type="Google" id="ProtNLM"/>
    </source>
</evidence>
<reference evidence="1" key="1">
    <citation type="submission" date="2013-11" db="EMBL/GenBank/DDBJ databases">
        <title>Genome sequence of the fusiform rust pathogen reveals effectors for host alternation and coevolution with pine.</title>
        <authorList>
            <consortium name="DOE Joint Genome Institute"/>
            <person name="Smith K."/>
            <person name="Pendleton A."/>
            <person name="Kubisiak T."/>
            <person name="Anderson C."/>
            <person name="Salamov A."/>
            <person name="Aerts A."/>
            <person name="Riley R."/>
            <person name="Clum A."/>
            <person name="Lindquist E."/>
            <person name="Ence D."/>
            <person name="Campbell M."/>
            <person name="Kronenberg Z."/>
            <person name="Feau N."/>
            <person name="Dhillon B."/>
            <person name="Hamelin R."/>
            <person name="Burleigh J."/>
            <person name="Smith J."/>
            <person name="Yandell M."/>
            <person name="Nelson C."/>
            <person name="Grigoriev I."/>
            <person name="Davis J."/>
        </authorList>
    </citation>
    <scope>NUCLEOTIDE SEQUENCE</scope>
    <source>
        <strain evidence="1">G11</strain>
    </source>
</reference>
<organism evidence="1 2">
    <name type="scientific">Cronartium quercuum f. sp. fusiforme G11</name>
    <dbReference type="NCBI Taxonomy" id="708437"/>
    <lineage>
        <taxon>Eukaryota</taxon>
        <taxon>Fungi</taxon>
        <taxon>Dikarya</taxon>
        <taxon>Basidiomycota</taxon>
        <taxon>Pucciniomycotina</taxon>
        <taxon>Pucciniomycetes</taxon>
        <taxon>Pucciniales</taxon>
        <taxon>Coleosporiaceae</taxon>
        <taxon>Cronartium</taxon>
    </lineage>
</organism>
<dbReference type="Pfam" id="PF03659">
    <property type="entry name" value="Glyco_hydro_71"/>
    <property type="match status" value="1"/>
</dbReference>
<dbReference type="AlphaFoldDB" id="A0A9P6NJ96"/>
<keyword evidence="2" id="KW-1185">Reference proteome</keyword>
<name>A0A9P6NJ96_9BASI</name>
<evidence type="ECO:0000313" key="2">
    <source>
        <dbReference type="Proteomes" id="UP000886653"/>
    </source>
</evidence>
<gene>
    <name evidence="1" type="ORF">CROQUDRAFT_672281</name>
</gene>
<dbReference type="Proteomes" id="UP000886653">
    <property type="component" value="Unassembled WGS sequence"/>
</dbReference>
<accession>A0A9P6NJ96</accession>
<dbReference type="GO" id="GO:0051118">
    <property type="term" value="F:glucan endo-1,3-alpha-glucosidase activity"/>
    <property type="evidence" value="ECO:0007669"/>
    <property type="project" value="InterPro"/>
</dbReference>
<protein>
    <recommendedName>
        <fullName evidence="3">Glycoside hydrolase family 71 protein</fullName>
    </recommendedName>
</protein>
<evidence type="ECO:0000313" key="1">
    <source>
        <dbReference type="EMBL" id="KAG0144605.1"/>
    </source>
</evidence>
<proteinExistence type="predicted"/>